<comment type="caution">
    <text evidence="1">The sequence shown here is derived from an EMBL/GenBank/DDBJ whole genome shotgun (WGS) entry which is preliminary data.</text>
</comment>
<evidence type="ECO:0000313" key="2">
    <source>
        <dbReference type="Proteomes" id="UP000233399"/>
    </source>
</evidence>
<organism evidence="1 2">
    <name type="scientific">Pseudomonas monteilii</name>
    <dbReference type="NCBI Taxonomy" id="76759"/>
    <lineage>
        <taxon>Bacteria</taxon>
        <taxon>Pseudomonadati</taxon>
        <taxon>Pseudomonadota</taxon>
        <taxon>Gammaproteobacteria</taxon>
        <taxon>Pseudomonadales</taxon>
        <taxon>Pseudomonadaceae</taxon>
        <taxon>Pseudomonas</taxon>
    </lineage>
</organism>
<dbReference type="EMBL" id="PJCG01000060">
    <property type="protein sequence ID" value="PKI19444.1"/>
    <property type="molecule type" value="Genomic_DNA"/>
</dbReference>
<gene>
    <name evidence="1" type="ORF">CXB65_21840</name>
</gene>
<name>A0A2N1IMF8_9PSED</name>
<dbReference type="AlphaFoldDB" id="A0A2N1IMF8"/>
<dbReference type="Proteomes" id="UP000233399">
    <property type="component" value="Unassembled WGS sequence"/>
</dbReference>
<evidence type="ECO:0000313" key="1">
    <source>
        <dbReference type="EMBL" id="PKI19444.1"/>
    </source>
</evidence>
<protein>
    <submittedName>
        <fullName evidence="1">Uncharacterized protein</fullName>
    </submittedName>
</protein>
<reference evidence="1 2" key="1">
    <citation type="submission" date="2017-12" db="EMBL/GenBank/DDBJ databases">
        <title>Isolation and characterization of an aerobic denitrifying Pseudomonas monteilii CY06 from aquaculture ponds.</title>
        <authorList>
            <person name="Ma Q."/>
            <person name="Cai Y."/>
            <person name="He Z."/>
        </authorList>
    </citation>
    <scope>NUCLEOTIDE SEQUENCE [LARGE SCALE GENOMIC DNA]</scope>
    <source>
        <strain evidence="1 2">CY06</strain>
    </source>
</reference>
<sequence length="76" mass="8432">MAFSCIQSIRSRFCNLISEVPSTLTNAKTLAIGDDRQGLQGRHFGNLKHTKKVEKDARLRGHLVLKRAGKGIRTGK</sequence>
<proteinExistence type="predicted"/>
<accession>A0A2N1IMF8</accession>